<dbReference type="GO" id="GO:0016020">
    <property type="term" value="C:membrane"/>
    <property type="evidence" value="ECO:0007669"/>
    <property type="project" value="InterPro"/>
</dbReference>
<dbReference type="GO" id="GO:0071555">
    <property type="term" value="P:cell wall organization"/>
    <property type="evidence" value="ECO:0007669"/>
    <property type="project" value="UniProtKB-KW"/>
</dbReference>
<sequence length="408" mass="47020">MLGKPFGKAEVKELSVKYHDIATFYVLQNCEESQPFVRREGRGYKRDRYGIVTVNIKRKLNTQDTFVLACQANQAYYTEGMLDNTWSAVNEIKSRNLYEMPVDGEPYQEETQFNGTNVNQEVTRKKWRDVTVVLKEGKAVPFKAFGKVRDEYFSSNVSAIRWDFDFIRYGFLEEASKKASQVKRMKVYGWPFQSKVASFGRRNWRVIRSSMGSSYMLGISDSHLYEDKLPRVDIFVCTADPVMEPPIMVINTVLSAMPFNYPPDKLSVYLSDYGGSQFTFYALLEASNFSKYWLPFCKKFIVEPRNPEAYFAQVINGNADLCQELLDIKMGLIYGCAVEDLVTGLTIQCRGWKSAFYNPKREAILGVAPTTLEISLLQFKRWSEGLFQIFVSKYYPFIYGHGKIKFSA</sequence>
<evidence type="ECO:0000259" key="9">
    <source>
        <dbReference type="Pfam" id="PF13952"/>
    </source>
</evidence>
<keyword evidence="3" id="KW-0808">Transferase</keyword>
<proteinExistence type="predicted"/>
<dbReference type="PANTHER" id="PTHR13301">
    <property type="entry name" value="X-BOX TRANSCRIPTION FACTOR-RELATED"/>
    <property type="match status" value="1"/>
</dbReference>
<dbReference type="AlphaFoldDB" id="A0AA39T0J9"/>
<dbReference type="Pfam" id="PF13952">
    <property type="entry name" value="DUF4216"/>
    <property type="match status" value="1"/>
</dbReference>
<name>A0AA39T0J9_ACESA</name>
<dbReference type="GO" id="GO:0030244">
    <property type="term" value="P:cellulose biosynthetic process"/>
    <property type="evidence" value="ECO:0007669"/>
    <property type="project" value="InterPro"/>
</dbReference>
<evidence type="ECO:0000256" key="3">
    <source>
        <dbReference type="ARBA" id="ARBA00022679"/>
    </source>
</evidence>
<organism evidence="10 11">
    <name type="scientific">Acer saccharum</name>
    <name type="common">Sugar maple</name>
    <dbReference type="NCBI Taxonomy" id="4024"/>
    <lineage>
        <taxon>Eukaryota</taxon>
        <taxon>Viridiplantae</taxon>
        <taxon>Streptophyta</taxon>
        <taxon>Embryophyta</taxon>
        <taxon>Tracheophyta</taxon>
        <taxon>Spermatophyta</taxon>
        <taxon>Magnoliopsida</taxon>
        <taxon>eudicotyledons</taxon>
        <taxon>Gunneridae</taxon>
        <taxon>Pentapetalae</taxon>
        <taxon>rosids</taxon>
        <taxon>malvids</taxon>
        <taxon>Sapindales</taxon>
        <taxon>Sapindaceae</taxon>
        <taxon>Hippocastanoideae</taxon>
        <taxon>Acereae</taxon>
        <taxon>Acer</taxon>
    </lineage>
</organism>
<protein>
    <recommendedName>
        <fullName evidence="9">DUF4216 domain-containing protein</fullName>
    </recommendedName>
</protein>
<feature type="domain" description="DUF4216" evidence="9">
    <location>
        <begin position="39"/>
        <end position="89"/>
    </location>
</feature>
<evidence type="ECO:0000256" key="2">
    <source>
        <dbReference type="ARBA" id="ARBA00022676"/>
    </source>
</evidence>
<dbReference type="InterPro" id="IPR025312">
    <property type="entry name" value="DUF4216"/>
</dbReference>
<evidence type="ECO:0000313" key="11">
    <source>
        <dbReference type="Proteomes" id="UP001168877"/>
    </source>
</evidence>
<keyword evidence="11" id="KW-1185">Reference proteome</keyword>
<dbReference type="EMBL" id="JAUESC010000003">
    <property type="protein sequence ID" value="KAK0598905.1"/>
    <property type="molecule type" value="Genomic_DNA"/>
</dbReference>
<dbReference type="Pfam" id="PF03552">
    <property type="entry name" value="Cellulose_synt"/>
    <property type="match status" value="2"/>
</dbReference>
<dbReference type="GO" id="GO:0016760">
    <property type="term" value="F:cellulose synthase (UDP-forming) activity"/>
    <property type="evidence" value="ECO:0007669"/>
    <property type="project" value="InterPro"/>
</dbReference>
<dbReference type="InterPro" id="IPR005150">
    <property type="entry name" value="Cellulose_synth"/>
</dbReference>
<evidence type="ECO:0000313" key="10">
    <source>
        <dbReference type="EMBL" id="KAK0598905.1"/>
    </source>
</evidence>
<evidence type="ECO:0000256" key="1">
    <source>
        <dbReference type="ARBA" id="ARBA00004308"/>
    </source>
</evidence>
<evidence type="ECO:0000256" key="4">
    <source>
        <dbReference type="ARBA" id="ARBA00022692"/>
    </source>
</evidence>
<dbReference type="Proteomes" id="UP001168877">
    <property type="component" value="Unassembled WGS sequence"/>
</dbReference>
<keyword evidence="4" id="KW-0812">Transmembrane</keyword>
<keyword evidence="2" id="KW-0328">Glycosyltransferase</keyword>
<evidence type="ECO:0000256" key="8">
    <source>
        <dbReference type="PIRSR" id="PIRSR605150-2"/>
    </source>
</evidence>
<evidence type="ECO:0000256" key="5">
    <source>
        <dbReference type="ARBA" id="ARBA00022989"/>
    </source>
</evidence>
<reference evidence="10" key="2">
    <citation type="submission" date="2023-06" db="EMBL/GenBank/DDBJ databases">
        <authorList>
            <person name="Swenson N.G."/>
            <person name="Wegrzyn J.L."/>
            <person name="Mcevoy S.L."/>
        </authorList>
    </citation>
    <scope>NUCLEOTIDE SEQUENCE</scope>
    <source>
        <strain evidence="10">NS2018</strain>
        <tissue evidence="10">Leaf</tissue>
    </source>
</reference>
<feature type="binding site" evidence="8">
    <location>
        <position position="244"/>
    </location>
    <ligand>
        <name>UDP-alpha-D-glucose</name>
        <dbReference type="ChEBI" id="CHEBI:58885"/>
    </ligand>
</feature>
<evidence type="ECO:0000256" key="7">
    <source>
        <dbReference type="ARBA" id="ARBA00023316"/>
    </source>
</evidence>
<dbReference type="GO" id="GO:0012505">
    <property type="term" value="C:endomembrane system"/>
    <property type="evidence" value="ECO:0007669"/>
    <property type="project" value="UniProtKB-SubCell"/>
</dbReference>
<keyword evidence="5" id="KW-1133">Transmembrane helix</keyword>
<gene>
    <name evidence="10" type="ORF">LWI29_000601</name>
</gene>
<accession>A0AA39T0J9</accession>
<keyword evidence="6" id="KW-0472">Membrane</keyword>
<evidence type="ECO:0000256" key="6">
    <source>
        <dbReference type="ARBA" id="ARBA00023136"/>
    </source>
</evidence>
<keyword evidence="7" id="KW-0961">Cell wall biogenesis/degradation</keyword>
<comment type="caution">
    <text evidence="10">The sequence shown here is derived from an EMBL/GenBank/DDBJ whole genome shotgun (WGS) entry which is preliminary data.</text>
</comment>
<comment type="subcellular location">
    <subcellularLocation>
        <location evidence="1">Endomembrane system</location>
    </subcellularLocation>
</comment>
<reference evidence="10" key="1">
    <citation type="journal article" date="2022" name="Plant J.">
        <title>Strategies of tolerance reflected in two North American maple genomes.</title>
        <authorList>
            <person name="McEvoy S.L."/>
            <person name="Sezen U.U."/>
            <person name="Trouern-Trend A."/>
            <person name="McMahon S.M."/>
            <person name="Schaberg P.G."/>
            <person name="Yang J."/>
            <person name="Wegrzyn J.L."/>
            <person name="Swenson N.G."/>
        </authorList>
    </citation>
    <scope>NUCLEOTIDE SEQUENCE</scope>
    <source>
        <strain evidence="10">NS2018</strain>
    </source>
</reference>